<dbReference type="Proteomes" id="UP000463337">
    <property type="component" value="Unassembled WGS sequence"/>
</dbReference>
<evidence type="ECO:0000313" key="20">
    <source>
        <dbReference type="Proteomes" id="UP000095591"/>
    </source>
</evidence>
<evidence type="ECO:0000313" key="24">
    <source>
        <dbReference type="Proteomes" id="UP000432516"/>
    </source>
</evidence>
<dbReference type="Proteomes" id="UP000095591">
    <property type="component" value="Unassembled WGS sequence"/>
</dbReference>
<dbReference type="EMBL" id="CZBM01000002">
    <property type="protein sequence ID" value="CUP79340.1"/>
    <property type="molecule type" value="Genomic_DNA"/>
</dbReference>
<evidence type="ECO:0000313" key="29">
    <source>
        <dbReference type="Proteomes" id="UP000463337"/>
    </source>
</evidence>
<organism evidence="16 23">
    <name type="scientific">Parabacteroides distasonis</name>
    <dbReference type="NCBI Taxonomy" id="823"/>
    <lineage>
        <taxon>Bacteria</taxon>
        <taxon>Pseudomonadati</taxon>
        <taxon>Bacteroidota</taxon>
        <taxon>Bacteroidia</taxon>
        <taxon>Bacteroidales</taxon>
        <taxon>Tannerellaceae</taxon>
        <taxon>Parabacteroides</taxon>
    </lineage>
</organism>
<dbReference type="EMBL" id="CP051672">
    <property type="protein sequence ID" value="QJE30431.1"/>
    <property type="molecule type" value="Genomic_DNA"/>
</dbReference>
<dbReference type="Proteomes" id="UP001210126">
    <property type="component" value="Unassembled WGS sequence"/>
</dbReference>
<dbReference type="Proteomes" id="UP000095332">
    <property type="component" value="Unassembled WGS sequence"/>
</dbReference>
<evidence type="ECO:0000313" key="19">
    <source>
        <dbReference type="Proteomes" id="UP000095455"/>
    </source>
</evidence>
<evidence type="ECO:0000313" key="16">
    <source>
        <dbReference type="EMBL" id="TWV59474.1"/>
    </source>
</evidence>
<reference evidence="14 31" key="7">
    <citation type="submission" date="2020-04" db="EMBL/GenBank/DDBJ databases">
        <title>Complete Genomes and Methylome analysis of CBBP consortium that reverse antibiotic-induced susceptibility to vancomycin-resistant Enterococcus faecium infection.</title>
        <authorList>
            <person name="Fomenkov A."/>
            <person name="Zhang Z."/>
            <person name="Pamer E."/>
            <person name="Roberts R.J."/>
        </authorList>
    </citation>
    <scope>NUCLEOTIDE SEQUENCE [LARGE SCALE GENOMIC DNA]</scope>
    <source>
        <strain evidence="31">CBBP</strain>
        <strain evidence="14">CBBP-1</strain>
    </source>
</reference>
<dbReference type="Proteomes" id="UP000284660">
    <property type="component" value="Unassembled WGS sequence"/>
</dbReference>
<evidence type="ECO:0000313" key="31">
    <source>
        <dbReference type="Proteomes" id="UP000501982"/>
    </source>
</evidence>
<dbReference type="EMBL" id="NFJX01000025">
    <property type="protein sequence ID" value="OUP14935.1"/>
    <property type="molecule type" value="Genomic_DNA"/>
</dbReference>
<evidence type="ECO:0000313" key="1">
    <source>
        <dbReference type="EMBL" id="CUN20370.1"/>
    </source>
</evidence>
<dbReference type="EMBL" id="WKMO01000005">
    <property type="protein sequence ID" value="MSB73208.1"/>
    <property type="molecule type" value="Genomic_DNA"/>
</dbReference>
<evidence type="ECO:0000313" key="2">
    <source>
        <dbReference type="EMBL" id="CUN74679.1"/>
    </source>
</evidence>
<evidence type="ECO:0000313" key="15">
    <source>
        <dbReference type="EMBL" id="RHD75642.1"/>
    </source>
</evidence>
<dbReference type="Proteomes" id="UP000315827">
    <property type="component" value="Unassembled WGS sequence"/>
</dbReference>
<dbReference type="Proteomes" id="UP000432516">
    <property type="component" value="Unassembled WGS sequence"/>
</dbReference>
<dbReference type="SUPFAM" id="SSF55961">
    <property type="entry name" value="Bet v1-like"/>
    <property type="match status" value="1"/>
</dbReference>
<evidence type="ECO:0000313" key="9">
    <source>
        <dbReference type="EMBL" id="MRZ06957.1"/>
    </source>
</evidence>
<reference evidence="21" key="2">
    <citation type="submission" date="2017-04" db="EMBL/GenBank/DDBJ databases">
        <title>Function of individual gut microbiota members based on whole genome sequencing of pure cultures obtained from chicken caecum.</title>
        <authorList>
            <person name="Medvecky M."/>
            <person name="Cejkova D."/>
            <person name="Polansky O."/>
            <person name="Karasova D."/>
            <person name="Kubasova T."/>
            <person name="Cizek A."/>
            <person name="Rychlik I."/>
        </authorList>
    </citation>
    <scope>NUCLEOTIDE SEQUENCE [LARGE SCALE GENOMIC DNA]</scope>
    <source>
        <strain evidence="21">An199</strain>
    </source>
</reference>
<evidence type="ECO:0000313" key="11">
    <source>
        <dbReference type="EMBL" id="MRZ55410.1"/>
    </source>
</evidence>
<evidence type="ECO:0000313" key="21">
    <source>
        <dbReference type="Proteomes" id="UP000195950"/>
    </source>
</evidence>
<evidence type="ECO:0000313" key="23">
    <source>
        <dbReference type="Proteomes" id="UP000315827"/>
    </source>
</evidence>
<sequence length="137" mass="15796">MTEEFVSEVKQIPHNDERIFTMLSDLSNLERIKDRIPQDKIKNFEFDSDTCSFAVDPVGKITFQIVEREPNKLIKFTTTNSPVPLFLWIQLKQVAEDDTRLKITVRADLNPFLKPMVSKPLQEAVDKISTVIASLPY</sequence>
<dbReference type="Proteomes" id="UP000471216">
    <property type="component" value="Unassembled WGS sequence"/>
</dbReference>
<evidence type="ECO:0000313" key="7">
    <source>
        <dbReference type="EMBL" id="MRY83666.1"/>
    </source>
</evidence>
<evidence type="ECO:0000313" key="6">
    <source>
        <dbReference type="EMBL" id="MRY58744.1"/>
    </source>
</evidence>
<dbReference type="EMBL" id="WKMX01000011">
    <property type="protein sequence ID" value="MRZ06957.1"/>
    <property type="molecule type" value="Genomic_DNA"/>
</dbReference>
<evidence type="ECO:0000313" key="3">
    <source>
        <dbReference type="EMBL" id="CUP79340.1"/>
    </source>
</evidence>
<dbReference type="EMBL" id="JAQMPJ010000002">
    <property type="protein sequence ID" value="MDB9004318.1"/>
    <property type="molecule type" value="Genomic_DNA"/>
</dbReference>
<dbReference type="EMBL" id="JAQMPX010000057">
    <property type="protein sequence ID" value="MDB9138515.1"/>
    <property type="molecule type" value="Genomic_DNA"/>
</dbReference>
<evidence type="ECO:0000313" key="17">
    <source>
        <dbReference type="EMBL" id="WET64151.1"/>
    </source>
</evidence>
<dbReference type="EMBL" id="CYXP01000005">
    <property type="protein sequence ID" value="CUN20370.1"/>
    <property type="molecule type" value="Genomic_DNA"/>
</dbReference>
<evidence type="ECO:0000313" key="26">
    <source>
        <dbReference type="Proteomes" id="UP000441609"/>
    </source>
</evidence>
<dbReference type="Proteomes" id="UP001221009">
    <property type="component" value="Chromosome"/>
</dbReference>
<reference evidence="4" key="8">
    <citation type="submission" date="2023-01" db="EMBL/GenBank/DDBJ databases">
        <title>Human gut microbiome strain richness.</title>
        <authorList>
            <person name="Chen-Liaw A."/>
        </authorList>
    </citation>
    <scope>NUCLEOTIDE SEQUENCE</scope>
    <source>
        <strain evidence="5">D35st1_E5_D35t1_190705</strain>
        <strain evidence="4">RTP21484st1_E5_RTP21484_190118</strain>
    </source>
</reference>
<dbReference type="Proteomes" id="UP000461276">
    <property type="component" value="Unassembled WGS sequence"/>
</dbReference>
<evidence type="ECO:0000313" key="30">
    <source>
        <dbReference type="Proteomes" id="UP000471216"/>
    </source>
</evidence>
<reference evidence="18 19" key="1">
    <citation type="submission" date="2015-09" db="EMBL/GenBank/DDBJ databases">
        <authorList>
            <consortium name="Pathogen Informatics"/>
        </authorList>
    </citation>
    <scope>NUCLEOTIDE SEQUENCE [LARGE SCALE GENOMIC DNA]</scope>
    <source>
        <strain evidence="2 19">2789STDY5608822</strain>
        <strain evidence="1 20">2789STDY5608872</strain>
        <strain evidence="3 18">2789STDY5834948</strain>
    </source>
</reference>
<dbReference type="Proteomes" id="UP000095455">
    <property type="component" value="Unassembled WGS sequence"/>
</dbReference>
<dbReference type="EMBL" id="WKMY01000002">
    <property type="protein sequence ID" value="MRY92464.1"/>
    <property type="molecule type" value="Genomic_DNA"/>
</dbReference>
<reference evidence="17" key="9">
    <citation type="submission" date="2023-03" db="EMBL/GenBank/DDBJ databases">
        <title>Parabacteroides distasonis, a bacteria resistant against UC.</title>
        <authorList>
            <person name="Dai W."/>
        </authorList>
    </citation>
    <scope>NUCLEOTIDE SEQUENCE</scope>
    <source>
        <strain evidence="17">F1-28</strain>
    </source>
</reference>
<dbReference type="EMBL" id="WKLT01000010">
    <property type="protein sequence ID" value="MRY58744.1"/>
    <property type="molecule type" value="Genomic_DNA"/>
</dbReference>
<name>A0A174QZ82_PARDI</name>
<evidence type="ECO:0000313" key="12">
    <source>
        <dbReference type="EMBL" id="MSB73208.1"/>
    </source>
</evidence>
<dbReference type="EMBL" id="CYYK01000003">
    <property type="protein sequence ID" value="CUN74679.1"/>
    <property type="molecule type" value="Genomic_DNA"/>
</dbReference>
<dbReference type="OMA" id="WIQILPV"/>
<evidence type="ECO:0000313" key="28">
    <source>
        <dbReference type="Proteomes" id="UP000461276"/>
    </source>
</evidence>
<accession>A0A174QZ82</accession>
<dbReference type="EMBL" id="WKMC01000016">
    <property type="protein sequence ID" value="MRZ52154.1"/>
    <property type="molecule type" value="Genomic_DNA"/>
</dbReference>
<reference evidence="24 25" key="5">
    <citation type="journal article" date="2019" name="Nat. Med.">
        <title>A library of human gut bacterial isolates paired with longitudinal multiomics data enables mechanistic microbiome research.</title>
        <authorList>
            <person name="Poyet M."/>
            <person name="Groussin M."/>
            <person name="Gibbons S.M."/>
            <person name="Avila-Pacheco J."/>
            <person name="Jiang X."/>
            <person name="Kearney S.M."/>
            <person name="Perrotta A.R."/>
            <person name="Berdy B."/>
            <person name="Zhao S."/>
            <person name="Lieberman T.D."/>
            <person name="Swanson P.K."/>
            <person name="Smith M."/>
            <person name="Roesemann S."/>
            <person name="Alexander J.E."/>
            <person name="Rich S.A."/>
            <person name="Livny J."/>
            <person name="Vlamakis H."/>
            <person name="Clish C."/>
            <person name="Bullock K."/>
            <person name="Deik A."/>
            <person name="Scott J."/>
            <person name="Pierce K.A."/>
            <person name="Xavier R.J."/>
            <person name="Alm E.J."/>
        </authorList>
    </citation>
    <scope>NUCLEOTIDE SEQUENCE [LARGE SCALE GENOMIC DNA]</scope>
    <source>
        <strain evidence="9 30">BIOML-A10</strain>
        <strain evidence="7 27">BIOML-A11</strain>
        <strain evidence="11 24">BIOML-A2</strain>
        <strain evidence="12 26">BIOML-A20</strain>
        <strain evidence="10 25">BIOML-A32</strain>
        <strain evidence="6 29">BIOML-A41</strain>
        <strain evidence="8 28">BIOML-A9</strain>
    </source>
</reference>
<evidence type="ECO:0000313" key="4">
    <source>
        <dbReference type="EMBL" id="MDB9004318.1"/>
    </source>
</evidence>
<dbReference type="Proteomes" id="UP001211522">
    <property type="component" value="Unassembled WGS sequence"/>
</dbReference>
<evidence type="ECO:0000313" key="14">
    <source>
        <dbReference type="EMBL" id="QJE30431.1"/>
    </source>
</evidence>
<evidence type="ECO:0000313" key="13">
    <source>
        <dbReference type="EMBL" id="OUP14935.1"/>
    </source>
</evidence>
<reference evidence="15 22" key="4">
    <citation type="submission" date="2018-08" db="EMBL/GenBank/DDBJ databases">
        <title>A genome reference for cultivated species of the human gut microbiota.</title>
        <authorList>
            <person name="Zou Y."/>
            <person name="Xue W."/>
            <person name="Luo G."/>
        </authorList>
    </citation>
    <scope>NUCLEOTIDE SEQUENCE [LARGE SCALE GENOMIC DNA]</scope>
    <source>
        <strain evidence="15 22">AM30-4</strain>
    </source>
</reference>
<dbReference type="RefSeq" id="WP_005858994.1">
    <property type="nucleotide sequence ID" value="NZ_AP019729.1"/>
</dbReference>
<dbReference type="Proteomes" id="UP000441609">
    <property type="component" value="Unassembled WGS sequence"/>
</dbReference>
<dbReference type="Proteomes" id="UP000501982">
    <property type="component" value="Chromosome"/>
</dbReference>
<dbReference type="EMBL" id="VOHW01000014">
    <property type="protein sequence ID" value="TWV59474.1"/>
    <property type="molecule type" value="Genomic_DNA"/>
</dbReference>
<dbReference type="EMBL" id="CP120353">
    <property type="protein sequence ID" value="WET64151.1"/>
    <property type="molecule type" value="Genomic_DNA"/>
</dbReference>
<dbReference type="AlphaFoldDB" id="A0A174QZ82"/>
<gene>
    <name evidence="13" type="ORF">B5F32_18845</name>
    <name evidence="15" type="ORF">DW782_08220</name>
    <name evidence="2" type="ORF">ERS852380_00924</name>
    <name evidence="1" type="ORF">ERS852429_02489</name>
    <name evidence="3" type="ORF">ERS852560_00713</name>
    <name evidence="16" type="ORF">FSA05_18425</name>
    <name evidence="9" type="ORF">GKD54_12165</name>
    <name evidence="7" type="ORF">GKD58_05220</name>
    <name evidence="6" type="ORF">GKD59_12690</name>
    <name evidence="10" type="ORF">GKD66_18380</name>
    <name evidence="8" type="ORF">GKD67_04260</name>
    <name evidence="11" type="ORF">GKD68_11690</name>
    <name evidence="12" type="ORF">GKD70_07890</name>
    <name evidence="14" type="ORF">HHO38_20055</name>
    <name evidence="17" type="ORF">P2T59_21045</name>
    <name evidence="4" type="ORF">PN599_04810</name>
    <name evidence="5" type="ORF">PN612_08305</name>
</gene>
<dbReference type="EMBL" id="WKNE01000008">
    <property type="protein sequence ID" value="MRZ55410.1"/>
    <property type="molecule type" value="Genomic_DNA"/>
</dbReference>
<reference evidence="16 23" key="6">
    <citation type="submission" date="2019-07" db="EMBL/GenBank/DDBJ databases">
        <title>Genome sequencing of Parabacteroides distasonis iSURF_7.</title>
        <authorList>
            <person name="Degefu H.N."/>
            <person name="Ruoff K.L."/>
            <person name="Price C.E."/>
            <person name="Valls R.A."/>
            <person name="O'Toole G.A."/>
        </authorList>
    </citation>
    <scope>NUCLEOTIDE SEQUENCE [LARGE SCALE GENOMIC DNA]</scope>
    <source>
        <strain evidence="16 23">CFPLTA003_1B</strain>
    </source>
</reference>
<dbReference type="GeneID" id="93523758"/>
<dbReference type="Proteomes" id="UP000195950">
    <property type="component" value="Unassembled WGS sequence"/>
</dbReference>
<evidence type="ECO:0000313" key="10">
    <source>
        <dbReference type="EMBL" id="MRZ52154.1"/>
    </source>
</evidence>
<dbReference type="Proteomes" id="UP000441358">
    <property type="component" value="Unassembled WGS sequence"/>
</dbReference>
<evidence type="ECO:0000313" key="27">
    <source>
        <dbReference type="Proteomes" id="UP000450599"/>
    </source>
</evidence>
<evidence type="ECO:0000313" key="22">
    <source>
        <dbReference type="Proteomes" id="UP000284660"/>
    </source>
</evidence>
<dbReference type="EMBL" id="QSJN01000004">
    <property type="protein sequence ID" value="RHD75642.1"/>
    <property type="molecule type" value="Genomic_DNA"/>
</dbReference>
<evidence type="ECO:0000313" key="18">
    <source>
        <dbReference type="Proteomes" id="UP000095332"/>
    </source>
</evidence>
<protein>
    <submittedName>
        <fullName evidence="13">Polyketide cyclase</fullName>
    </submittedName>
    <submittedName>
        <fullName evidence="16">SRPBCC family protein</fullName>
    </submittedName>
</protein>
<reference evidence="13" key="3">
    <citation type="journal article" date="2018" name="BMC Genomics">
        <title>Whole genome sequencing and function prediction of 133 gut anaerobes isolated from chicken caecum in pure cultures.</title>
        <authorList>
            <person name="Medvecky M."/>
            <person name="Cejkova D."/>
            <person name="Polansky O."/>
            <person name="Karasova D."/>
            <person name="Kubasova T."/>
            <person name="Cizek A."/>
            <person name="Rychlik I."/>
        </authorList>
    </citation>
    <scope>NUCLEOTIDE SEQUENCE</scope>
    <source>
        <strain evidence="13">An199</strain>
    </source>
</reference>
<dbReference type="OrthoDB" id="1011799at2"/>
<dbReference type="EMBL" id="WKMW01000004">
    <property type="protein sequence ID" value="MRY83666.1"/>
    <property type="molecule type" value="Genomic_DNA"/>
</dbReference>
<evidence type="ECO:0000313" key="8">
    <source>
        <dbReference type="EMBL" id="MRY92464.1"/>
    </source>
</evidence>
<evidence type="ECO:0000313" key="5">
    <source>
        <dbReference type="EMBL" id="MDB9138515.1"/>
    </source>
</evidence>
<proteinExistence type="predicted"/>
<evidence type="ECO:0000313" key="25">
    <source>
        <dbReference type="Proteomes" id="UP000441358"/>
    </source>
</evidence>
<dbReference type="Proteomes" id="UP000450599">
    <property type="component" value="Unassembled WGS sequence"/>
</dbReference>